<accession>A0AAI8YUA4</accession>
<dbReference type="Proteomes" id="UP001296104">
    <property type="component" value="Unassembled WGS sequence"/>
</dbReference>
<organism evidence="1 2">
    <name type="scientific">Lecanosticta acicola</name>
    <dbReference type="NCBI Taxonomy" id="111012"/>
    <lineage>
        <taxon>Eukaryota</taxon>
        <taxon>Fungi</taxon>
        <taxon>Dikarya</taxon>
        <taxon>Ascomycota</taxon>
        <taxon>Pezizomycotina</taxon>
        <taxon>Dothideomycetes</taxon>
        <taxon>Dothideomycetidae</taxon>
        <taxon>Mycosphaerellales</taxon>
        <taxon>Mycosphaerellaceae</taxon>
        <taxon>Lecanosticta</taxon>
    </lineage>
</organism>
<protein>
    <submittedName>
        <fullName evidence="1">Uncharacterized protein</fullName>
    </submittedName>
</protein>
<dbReference type="EMBL" id="CAVMBE010000009">
    <property type="protein sequence ID" value="CAK3879611.1"/>
    <property type="molecule type" value="Genomic_DNA"/>
</dbReference>
<evidence type="ECO:0000313" key="2">
    <source>
        <dbReference type="Proteomes" id="UP001296104"/>
    </source>
</evidence>
<sequence length="157" mass="18157">MASPDIDIDADALVIQSLYFLLRQSERKAFALMELESDLSGVAFELRQSRDNKAFEVDRLLYKAGRDGGEAFEEKFNQACEDYVALFTEYKAVAERLVAIERQTGPMKEDRRRIVDALARRVTALMLTHGKREVDKLFEMPPCDKTEDDELVRRWTM</sequence>
<evidence type="ECO:0000313" key="1">
    <source>
        <dbReference type="EMBL" id="CAK3879611.1"/>
    </source>
</evidence>
<proteinExistence type="predicted"/>
<reference evidence="1" key="1">
    <citation type="submission" date="2023-11" db="EMBL/GenBank/DDBJ databases">
        <authorList>
            <person name="Alioto T."/>
            <person name="Alioto T."/>
            <person name="Gomez Garrido J."/>
        </authorList>
    </citation>
    <scope>NUCLEOTIDE SEQUENCE</scope>
</reference>
<comment type="caution">
    <text evidence="1">The sequence shown here is derived from an EMBL/GenBank/DDBJ whole genome shotgun (WGS) entry which is preliminary data.</text>
</comment>
<name>A0AAI8YUA4_9PEZI</name>
<keyword evidence="2" id="KW-1185">Reference proteome</keyword>
<dbReference type="AlphaFoldDB" id="A0AAI8YUA4"/>
<gene>
    <name evidence="1" type="ORF">LECACI_7A002118</name>
</gene>